<feature type="region of interest" description="Disordered" evidence="1">
    <location>
        <begin position="46"/>
        <end position="65"/>
    </location>
</feature>
<protein>
    <submittedName>
        <fullName evidence="2">Uncharacterized protein</fullName>
    </submittedName>
</protein>
<proteinExistence type="predicted"/>
<accession>A0A1H9NPF1</accession>
<sequence>MSTKAETLIQSIQDFFGNPNQTREETISGLERAKNHIDLLLDTLVEDEDGEGAATPKNGGADTSQ</sequence>
<dbReference type="RefSeq" id="WP_091457620.1">
    <property type="nucleotide sequence ID" value="NZ_FOGD01000007.1"/>
</dbReference>
<evidence type="ECO:0000256" key="1">
    <source>
        <dbReference type="SAM" id="MobiDB-lite"/>
    </source>
</evidence>
<dbReference type="Proteomes" id="UP000199766">
    <property type="component" value="Unassembled WGS sequence"/>
</dbReference>
<organism evidence="2 3">
    <name type="scientific">Giesbergeria anulus</name>
    <dbReference type="NCBI Taxonomy" id="180197"/>
    <lineage>
        <taxon>Bacteria</taxon>
        <taxon>Pseudomonadati</taxon>
        <taxon>Pseudomonadota</taxon>
        <taxon>Betaproteobacteria</taxon>
        <taxon>Burkholderiales</taxon>
        <taxon>Comamonadaceae</taxon>
        <taxon>Giesbergeria</taxon>
    </lineage>
</organism>
<reference evidence="2 3" key="1">
    <citation type="submission" date="2016-10" db="EMBL/GenBank/DDBJ databases">
        <authorList>
            <person name="de Groot N.N."/>
        </authorList>
    </citation>
    <scope>NUCLEOTIDE SEQUENCE [LARGE SCALE GENOMIC DNA]</scope>
    <source>
        <strain evidence="2 3">ATCC 35958</strain>
    </source>
</reference>
<evidence type="ECO:0000313" key="2">
    <source>
        <dbReference type="EMBL" id="SER37243.1"/>
    </source>
</evidence>
<evidence type="ECO:0000313" key="3">
    <source>
        <dbReference type="Proteomes" id="UP000199766"/>
    </source>
</evidence>
<dbReference type="EMBL" id="FOGD01000007">
    <property type="protein sequence ID" value="SER37243.1"/>
    <property type="molecule type" value="Genomic_DNA"/>
</dbReference>
<dbReference type="STRING" id="180197.SAMN02982919_02275"/>
<keyword evidence="3" id="KW-1185">Reference proteome</keyword>
<name>A0A1H9NPF1_9BURK</name>
<gene>
    <name evidence="2" type="ORF">SAMN02982919_02275</name>
</gene>
<dbReference type="AlphaFoldDB" id="A0A1H9NPF1"/>